<dbReference type="EMBL" id="BAABCB010000026">
    <property type="protein sequence ID" value="GAA4245000.1"/>
    <property type="molecule type" value="Genomic_DNA"/>
</dbReference>
<name>A0ABP8CYN7_9FLAO</name>
<reference evidence="2" key="1">
    <citation type="journal article" date="2019" name="Int. J. Syst. Evol. Microbiol.">
        <title>The Global Catalogue of Microorganisms (GCM) 10K type strain sequencing project: providing services to taxonomists for standard genome sequencing and annotation.</title>
        <authorList>
            <consortium name="The Broad Institute Genomics Platform"/>
            <consortium name="The Broad Institute Genome Sequencing Center for Infectious Disease"/>
            <person name="Wu L."/>
            <person name="Ma J."/>
        </authorList>
    </citation>
    <scope>NUCLEOTIDE SEQUENCE [LARGE SCALE GENOMIC DNA]</scope>
    <source>
        <strain evidence="2">JCM 17633</strain>
    </source>
</reference>
<evidence type="ECO:0000313" key="1">
    <source>
        <dbReference type="EMBL" id="GAA4245000.1"/>
    </source>
</evidence>
<proteinExistence type="predicted"/>
<keyword evidence="2" id="KW-1185">Reference proteome</keyword>
<protein>
    <submittedName>
        <fullName evidence="1">Uncharacterized protein</fullName>
    </submittedName>
</protein>
<accession>A0ABP8CYN7</accession>
<gene>
    <name evidence="1" type="ORF">GCM10022292_25740</name>
</gene>
<evidence type="ECO:0000313" key="2">
    <source>
        <dbReference type="Proteomes" id="UP001501682"/>
    </source>
</evidence>
<dbReference type="Proteomes" id="UP001501682">
    <property type="component" value="Unassembled WGS sequence"/>
</dbReference>
<comment type="caution">
    <text evidence="1">The sequence shown here is derived from an EMBL/GenBank/DDBJ whole genome shotgun (WGS) entry which is preliminary data.</text>
</comment>
<organism evidence="1 2">
    <name type="scientific">Winogradskyella damuponensis</name>
    <dbReference type="NCBI Taxonomy" id="943939"/>
    <lineage>
        <taxon>Bacteria</taxon>
        <taxon>Pseudomonadati</taxon>
        <taxon>Bacteroidota</taxon>
        <taxon>Flavobacteriia</taxon>
        <taxon>Flavobacteriales</taxon>
        <taxon>Flavobacteriaceae</taxon>
        <taxon>Winogradskyella</taxon>
    </lineage>
</organism>
<sequence length="146" mass="17499">MRQIEIKSAKLNEQSNKILEKRKFETDSIKHEAKLYTNKVYVESKFQNSGTYLDSELYFENGKILFVKIAEKSPDFKNEDDAWKFTEYYYENGILILENYYIQIPSVMMCVGMPMDKDWHELYGYNRNLTDEFLKQLTKTIIEKTK</sequence>